<name>A0A448XHD4_9PLAT</name>
<protein>
    <recommendedName>
        <fullName evidence="8">RuvB-like helicase</fullName>
        <ecNumber evidence="8">3.6.4.12</ecNumber>
    </recommendedName>
</protein>
<dbReference type="Proteomes" id="UP000784294">
    <property type="component" value="Unassembled WGS sequence"/>
</dbReference>
<dbReference type="EMBL" id="CAAALY010252488">
    <property type="protein sequence ID" value="VEL36535.1"/>
    <property type="molecule type" value="Genomic_DNA"/>
</dbReference>
<dbReference type="Gene3D" id="1.10.8.60">
    <property type="match status" value="1"/>
</dbReference>
<evidence type="ECO:0000256" key="3">
    <source>
        <dbReference type="ARBA" id="ARBA00022741"/>
    </source>
</evidence>
<evidence type="ECO:0000256" key="8">
    <source>
        <dbReference type="RuleBase" id="RU363048"/>
    </source>
</evidence>
<evidence type="ECO:0000256" key="5">
    <source>
        <dbReference type="ARBA" id="ARBA00022806"/>
    </source>
</evidence>
<dbReference type="PANTHER" id="PTHR11093">
    <property type="entry name" value="RUVB-RELATED REPTIN AND PONTIN"/>
    <property type="match status" value="1"/>
</dbReference>
<keyword evidence="11" id="KW-1185">Reference proteome</keyword>
<dbReference type="GO" id="GO:0016887">
    <property type="term" value="F:ATP hydrolysis activity"/>
    <property type="evidence" value="ECO:0007669"/>
    <property type="project" value="RHEA"/>
</dbReference>
<dbReference type="InterPro" id="IPR027238">
    <property type="entry name" value="RuvB-like"/>
</dbReference>
<dbReference type="AlphaFoldDB" id="A0A448XHD4"/>
<keyword evidence="7 8" id="KW-0539">Nucleus</keyword>
<dbReference type="SUPFAM" id="SSF52540">
    <property type="entry name" value="P-loop containing nucleoside triphosphate hydrolases"/>
    <property type="match status" value="1"/>
</dbReference>
<keyword evidence="6 8" id="KW-0067">ATP-binding</keyword>
<keyword evidence="5 8" id="KW-0347">Helicase</keyword>
<dbReference type="GO" id="GO:0005634">
    <property type="term" value="C:nucleus"/>
    <property type="evidence" value="ECO:0007669"/>
    <property type="project" value="UniProtKB-SubCell"/>
</dbReference>
<evidence type="ECO:0000313" key="10">
    <source>
        <dbReference type="EMBL" id="VEL36535.1"/>
    </source>
</evidence>
<evidence type="ECO:0000256" key="4">
    <source>
        <dbReference type="ARBA" id="ARBA00022801"/>
    </source>
</evidence>
<dbReference type="InterPro" id="IPR027417">
    <property type="entry name" value="P-loop_NTPase"/>
</dbReference>
<proteinExistence type="inferred from homology"/>
<dbReference type="OrthoDB" id="10060499at2759"/>
<sequence>MDRVMIIRTLPYSYDEVIQILRIRAKIESIQASEEGLSRLATIATDNTLRYAVQLMTPASRLAKLSEKESVDIEQIDEVASLFLNAKQSAKLLAEHDSQYMK</sequence>
<comment type="catalytic activity">
    <reaction evidence="8">
        <text>ATP + H2O = ADP + phosphate + H(+)</text>
        <dbReference type="Rhea" id="RHEA:13065"/>
        <dbReference type="ChEBI" id="CHEBI:15377"/>
        <dbReference type="ChEBI" id="CHEBI:15378"/>
        <dbReference type="ChEBI" id="CHEBI:30616"/>
        <dbReference type="ChEBI" id="CHEBI:43474"/>
        <dbReference type="ChEBI" id="CHEBI:456216"/>
        <dbReference type="EC" id="3.6.4.12"/>
    </reaction>
</comment>
<keyword evidence="4 8" id="KW-0378">Hydrolase</keyword>
<feature type="domain" description="RuvB-like AAA-lid" evidence="9">
    <location>
        <begin position="20"/>
        <end position="84"/>
    </location>
</feature>
<dbReference type="GO" id="GO:0005524">
    <property type="term" value="F:ATP binding"/>
    <property type="evidence" value="ECO:0007669"/>
    <property type="project" value="UniProtKB-KW"/>
</dbReference>
<evidence type="ECO:0000313" key="11">
    <source>
        <dbReference type="Proteomes" id="UP000784294"/>
    </source>
</evidence>
<evidence type="ECO:0000256" key="2">
    <source>
        <dbReference type="ARBA" id="ARBA00007519"/>
    </source>
</evidence>
<dbReference type="EC" id="3.6.4.12" evidence="8"/>
<dbReference type="GO" id="GO:0003678">
    <property type="term" value="F:DNA helicase activity"/>
    <property type="evidence" value="ECO:0007669"/>
    <property type="project" value="UniProtKB-EC"/>
</dbReference>
<accession>A0A448XHD4</accession>
<evidence type="ECO:0000256" key="7">
    <source>
        <dbReference type="ARBA" id="ARBA00023242"/>
    </source>
</evidence>
<keyword evidence="3 8" id="KW-0547">Nucleotide-binding</keyword>
<comment type="caution">
    <text evidence="10">The sequence shown here is derived from an EMBL/GenBank/DDBJ whole genome shotgun (WGS) entry which is preliminary data.</text>
</comment>
<keyword evidence="8" id="KW-0805">Transcription regulation</keyword>
<evidence type="ECO:0000256" key="1">
    <source>
        <dbReference type="ARBA" id="ARBA00004123"/>
    </source>
</evidence>
<dbReference type="Pfam" id="PF17856">
    <property type="entry name" value="TIP49_C"/>
    <property type="match status" value="1"/>
</dbReference>
<keyword evidence="8" id="KW-0804">Transcription</keyword>
<evidence type="ECO:0000256" key="6">
    <source>
        <dbReference type="ARBA" id="ARBA00022840"/>
    </source>
</evidence>
<comment type="similarity">
    <text evidence="2 8">Belongs to the RuvB family.</text>
</comment>
<organism evidence="10 11">
    <name type="scientific">Protopolystoma xenopodis</name>
    <dbReference type="NCBI Taxonomy" id="117903"/>
    <lineage>
        <taxon>Eukaryota</taxon>
        <taxon>Metazoa</taxon>
        <taxon>Spiralia</taxon>
        <taxon>Lophotrochozoa</taxon>
        <taxon>Platyhelminthes</taxon>
        <taxon>Monogenea</taxon>
        <taxon>Polyopisthocotylea</taxon>
        <taxon>Polystomatidea</taxon>
        <taxon>Polystomatidae</taxon>
        <taxon>Protopolystoma</taxon>
    </lineage>
</organism>
<evidence type="ECO:0000259" key="9">
    <source>
        <dbReference type="Pfam" id="PF17856"/>
    </source>
</evidence>
<dbReference type="InterPro" id="IPR041048">
    <property type="entry name" value="RuvB-like_C"/>
</dbReference>
<gene>
    <name evidence="10" type="ORF">PXEA_LOCUS29975</name>
</gene>
<dbReference type="FunFam" id="1.10.8.60:FF:000010">
    <property type="entry name" value="RuvB-like helicase"/>
    <property type="match status" value="1"/>
</dbReference>
<reference evidence="10" key="1">
    <citation type="submission" date="2018-11" db="EMBL/GenBank/DDBJ databases">
        <authorList>
            <consortium name="Pathogen Informatics"/>
        </authorList>
    </citation>
    <scope>NUCLEOTIDE SEQUENCE</scope>
</reference>
<comment type="subcellular location">
    <subcellularLocation>
        <location evidence="1">Nucleus</location>
    </subcellularLocation>
</comment>